<name>F8NJZ2_SERL9</name>
<dbReference type="RefSeq" id="XP_007314503.1">
    <property type="nucleotide sequence ID" value="XM_007314441.1"/>
</dbReference>
<dbReference type="Proteomes" id="UP000008064">
    <property type="component" value="Unassembled WGS sequence"/>
</dbReference>
<reference evidence="3" key="1">
    <citation type="submission" date="2011-04" db="EMBL/GenBank/DDBJ databases">
        <title>Evolution of plant cell wall degrading machinery underlies the functional diversity of forest fungi.</title>
        <authorList>
            <consortium name="US DOE Joint Genome Institute (JGI-PGF)"/>
            <person name="Eastwood D.C."/>
            <person name="Floudas D."/>
            <person name="Binder M."/>
            <person name="Majcherczyk A."/>
            <person name="Schneider P."/>
            <person name="Aerts A."/>
            <person name="Asiegbu F.O."/>
            <person name="Baker S.E."/>
            <person name="Barry K."/>
            <person name="Bendiksby M."/>
            <person name="Blumentritt M."/>
            <person name="Coutinho P.M."/>
            <person name="Cullen D."/>
            <person name="Cullen D."/>
            <person name="Gathman A."/>
            <person name="Goodell B."/>
            <person name="Henrissat B."/>
            <person name="Ihrmark K."/>
            <person name="Kauserud H."/>
            <person name="Kohler A."/>
            <person name="LaButti K."/>
            <person name="Lapidus A."/>
            <person name="Lavin J.L."/>
            <person name="Lee Y.-H."/>
            <person name="Lindquist E."/>
            <person name="Lilly W."/>
            <person name="Lucas S."/>
            <person name="Morin E."/>
            <person name="Murat C."/>
            <person name="Oguiza J.A."/>
            <person name="Park J."/>
            <person name="Pisabarro A.G."/>
            <person name="Riley R."/>
            <person name="Rosling A."/>
            <person name="Salamov A."/>
            <person name="Schmidt O."/>
            <person name="Schmutz J."/>
            <person name="Skrede I."/>
            <person name="Stenlid J."/>
            <person name="Wiebenga A."/>
            <person name="Xie X."/>
            <person name="Kues U."/>
            <person name="Hibbett D.S."/>
            <person name="Hoffmeister D."/>
            <person name="Hogberg N."/>
            <person name="Martin F."/>
            <person name="Grigoriev I.V."/>
            <person name="Watkinson S.C."/>
        </authorList>
    </citation>
    <scope>NUCLEOTIDE SEQUENCE</scope>
    <source>
        <strain evidence="3">S7.9</strain>
    </source>
</reference>
<sequence length="90" mass="10090">MADLIGELPEAGPSQIQPPPPARLIPEIQEWMQRKLEAKITRRVTEATEKEKEGRRVANRAAERAEEEVAEYRARLAFAGLQLLRGTVGV</sequence>
<proteinExistence type="predicted"/>
<evidence type="ECO:0000256" key="1">
    <source>
        <dbReference type="SAM" id="Coils"/>
    </source>
</evidence>
<dbReference type="AlphaFoldDB" id="F8NJZ2"/>
<evidence type="ECO:0000313" key="3">
    <source>
        <dbReference type="EMBL" id="EGO28304.1"/>
    </source>
</evidence>
<feature type="coiled-coil region" evidence="1">
    <location>
        <begin position="55"/>
        <end position="82"/>
    </location>
</feature>
<evidence type="ECO:0000256" key="2">
    <source>
        <dbReference type="SAM" id="MobiDB-lite"/>
    </source>
</evidence>
<organism>
    <name type="scientific">Serpula lacrymans var. lacrymans (strain S7.9)</name>
    <name type="common">Dry rot fungus</name>
    <dbReference type="NCBI Taxonomy" id="578457"/>
    <lineage>
        <taxon>Eukaryota</taxon>
        <taxon>Fungi</taxon>
        <taxon>Dikarya</taxon>
        <taxon>Basidiomycota</taxon>
        <taxon>Agaricomycotina</taxon>
        <taxon>Agaricomycetes</taxon>
        <taxon>Agaricomycetidae</taxon>
        <taxon>Boletales</taxon>
        <taxon>Coniophorineae</taxon>
        <taxon>Serpulaceae</taxon>
        <taxon>Serpula</taxon>
    </lineage>
</organism>
<accession>F8NJZ2</accession>
<keyword evidence="1" id="KW-0175">Coiled coil</keyword>
<dbReference type="HOGENOM" id="CLU_2442221_0_0_1"/>
<dbReference type="GeneID" id="18814347"/>
<feature type="region of interest" description="Disordered" evidence="2">
    <location>
        <begin position="1"/>
        <end position="22"/>
    </location>
</feature>
<dbReference type="KEGG" id="sla:SERLADRAFT_434203"/>
<protein>
    <submittedName>
        <fullName evidence="3">Uncharacterized protein</fullName>
    </submittedName>
</protein>
<gene>
    <name evidence="3" type="ORF">SERLADRAFT_434203</name>
</gene>
<dbReference type="EMBL" id="GL945430">
    <property type="protein sequence ID" value="EGO28304.1"/>
    <property type="molecule type" value="Genomic_DNA"/>
</dbReference>